<keyword evidence="1" id="KW-0472">Membrane</keyword>
<feature type="transmembrane region" description="Helical" evidence="1">
    <location>
        <begin position="32"/>
        <end position="54"/>
    </location>
</feature>
<name>A0ABU9G8D1_9GAMM</name>
<dbReference type="EMBL" id="JBAKAR010000019">
    <property type="protein sequence ID" value="MEL0614740.1"/>
    <property type="molecule type" value="Genomic_DNA"/>
</dbReference>
<reference evidence="2 3" key="1">
    <citation type="submission" date="2024-02" db="EMBL/GenBank/DDBJ databases">
        <title>Bacteria isolated from the canopy kelp, Nereocystis luetkeana.</title>
        <authorList>
            <person name="Pfister C.A."/>
            <person name="Younker I.T."/>
            <person name="Light S.H."/>
        </authorList>
    </citation>
    <scope>NUCLEOTIDE SEQUENCE [LARGE SCALE GENOMIC DNA]</scope>
    <source>
        <strain evidence="2 3">TI.4.07</strain>
    </source>
</reference>
<keyword evidence="1" id="KW-1133">Transmembrane helix</keyword>
<organism evidence="2 3">
    <name type="scientific">Marinomonas arenicola</name>
    <dbReference type="NCBI Taxonomy" id="569601"/>
    <lineage>
        <taxon>Bacteria</taxon>
        <taxon>Pseudomonadati</taxon>
        <taxon>Pseudomonadota</taxon>
        <taxon>Gammaproteobacteria</taxon>
        <taxon>Oceanospirillales</taxon>
        <taxon>Oceanospirillaceae</taxon>
        <taxon>Marinomonas</taxon>
    </lineage>
</organism>
<evidence type="ECO:0000313" key="2">
    <source>
        <dbReference type="EMBL" id="MEL0614740.1"/>
    </source>
</evidence>
<feature type="transmembrane region" description="Helical" evidence="1">
    <location>
        <begin position="60"/>
        <end position="80"/>
    </location>
</feature>
<proteinExistence type="predicted"/>
<sequence length="92" mass="10048">MKESLRKGFSFVLAPFEKGEEEYVYKPSHRKILIVIGLLFCALSIASLSLSVKFSEVGGVIPIVVFLAVGLVCDIVGFLGTERAVATIWKSK</sequence>
<protein>
    <submittedName>
        <fullName evidence="2">Uncharacterized protein</fullName>
    </submittedName>
</protein>
<dbReference type="Proteomes" id="UP001379949">
    <property type="component" value="Unassembled WGS sequence"/>
</dbReference>
<keyword evidence="3" id="KW-1185">Reference proteome</keyword>
<comment type="caution">
    <text evidence="2">The sequence shown here is derived from an EMBL/GenBank/DDBJ whole genome shotgun (WGS) entry which is preliminary data.</text>
</comment>
<evidence type="ECO:0000256" key="1">
    <source>
        <dbReference type="SAM" id="Phobius"/>
    </source>
</evidence>
<gene>
    <name evidence="2" type="ORF">V6242_16425</name>
</gene>
<keyword evidence="1" id="KW-0812">Transmembrane</keyword>
<evidence type="ECO:0000313" key="3">
    <source>
        <dbReference type="Proteomes" id="UP001379949"/>
    </source>
</evidence>
<dbReference type="RefSeq" id="WP_133001412.1">
    <property type="nucleotide sequence ID" value="NZ_JBAKAR010000019.1"/>
</dbReference>
<accession>A0ABU9G8D1</accession>